<dbReference type="OrthoDB" id="2015551at2759"/>
<feature type="signal peptide" evidence="10">
    <location>
        <begin position="1"/>
        <end position="22"/>
    </location>
</feature>
<evidence type="ECO:0000313" key="13">
    <source>
        <dbReference type="Proteomes" id="UP000054007"/>
    </source>
</evidence>
<feature type="domain" description="Superoxide dismutase copper/zinc binding" evidence="11">
    <location>
        <begin position="49"/>
        <end position="186"/>
    </location>
</feature>
<evidence type="ECO:0000256" key="4">
    <source>
        <dbReference type="ARBA" id="ARBA00022862"/>
    </source>
</evidence>
<evidence type="ECO:0000256" key="10">
    <source>
        <dbReference type="SAM" id="SignalP"/>
    </source>
</evidence>
<evidence type="ECO:0000256" key="3">
    <source>
        <dbReference type="ARBA" id="ARBA00022833"/>
    </source>
</evidence>
<dbReference type="Proteomes" id="UP000054007">
    <property type="component" value="Unassembled WGS sequence"/>
</dbReference>
<evidence type="ECO:0000256" key="5">
    <source>
        <dbReference type="ARBA" id="ARBA00023002"/>
    </source>
</evidence>
<reference evidence="12 13" key="1">
    <citation type="journal article" date="2015" name="Fungal Genet. Biol.">
        <title>Evolution of novel wood decay mechanisms in Agaricales revealed by the genome sequences of Fistulina hepatica and Cylindrobasidium torrendii.</title>
        <authorList>
            <person name="Floudas D."/>
            <person name="Held B.W."/>
            <person name="Riley R."/>
            <person name="Nagy L.G."/>
            <person name="Koehler G."/>
            <person name="Ransdell A.S."/>
            <person name="Younus H."/>
            <person name="Chow J."/>
            <person name="Chiniquy J."/>
            <person name="Lipzen A."/>
            <person name="Tritt A."/>
            <person name="Sun H."/>
            <person name="Haridas S."/>
            <person name="LaButti K."/>
            <person name="Ohm R.A."/>
            <person name="Kues U."/>
            <person name="Blanchette R.A."/>
            <person name="Grigoriev I.V."/>
            <person name="Minto R.E."/>
            <person name="Hibbett D.S."/>
        </authorList>
    </citation>
    <scope>NUCLEOTIDE SEQUENCE [LARGE SCALE GENOMIC DNA]</scope>
    <source>
        <strain evidence="12 13">FP15055 ss-10</strain>
    </source>
</reference>
<keyword evidence="3 9" id="KW-0862">Zinc</keyword>
<organism evidence="12 13">
    <name type="scientific">Cylindrobasidium torrendii FP15055 ss-10</name>
    <dbReference type="NCBI Taxonomy" id="1314674"/>
    <lineage>
        <taxon>Eukaryota</taxon>
        <taxon>Fungi</taxon>
        <taxon>Dikarya</taxon>
        <taxon>Basidiomycota</taxon>
        <taxon>Agaricomycotina</taxon>
        <taxon>Agaricomycetes</taxon>
        <taxon>Agaricomycetidae</taxon>
        <taxon>Agaricales</taxon>
        <taxon>Marasmiineae</taxon>
        <taxon>Physalacriaceae</taxon>
        <taxon>Cylindrobasidium</taxon>
    </lineage>
</organism>
<proteinExistence type="inferred from homology"/>
<evidence type="ECO:0000256" key="2">
    <source>
        <dbReference type="ARBA" id="ARBA00022723"/>
    </source>
</evidence>
<dbReference type="EMBL" id="KN880667">
    <property type="protein sequence ID" value="KIY63877.1"/>
    <property type="molecule type" value="Genomic_DNA"/>
</dbReference>
<sequence length="189" mass="19578">MMMMSKSSIVFAVGLVASAVSASSMKSRTDTEPRTAIVVLDHISPSSNVSGTVWFSQACADSPVQISGHIEGLAPNSPHGAHVHQLGNLTAGCASSGGHFNPFNQTHGAPSDEVRHVGDMGNLVADEGGVIEFELEDVWMSLYESDTSILGRTLVLHGGQDDLGKGGNQTSLENGNSGDRIACGIVGFA</sequence>
<dbReference type="InterPro" id="IPR036423">
    <property type="entry name" value="SOD-like_Cu/Zn_dom_sf"/>
</dbReference>
<evidence type="ECO:0000256" key="6">
    <source>
        <dbReference type="ARBA" id="ARBA00023008"/>
    </source>
</evidence>
<dbReference type="PRINTS" id="PR00068">
    <property type="entry name" value="CUZNDISMTASE"/>
</dbReference>
<dbReference type="CDD" id="cd00305">
    <property type="entry name" value="Cu-Zn_Superoxide_Dismutase"/>
    <property type="match status" value="1"/>
</dbReference>
<gene>
    <name evidence="12" type="ORF">CYLTODRAFT_425738</name>
</gene>
<accession>A0A0D7B086</accession>
<dbReference type="PROSITE" id="PS00332">
    <property type="entry name" value="SOD_CU_ZN_2"/>
    <property type="match status" value="1"/>
</dbReference>
<comment type="function">
    <text evidence="9">Destroys radicals which are normally produced within the cells and which are toxic to biological systems.</text>
</comment>
<feature type="chain" id="PRO_5002316580" description="Superoxide dismutase [Cu-Zn]" evidence="10">
    <location>
        <begin position="23"/>
        <end position="189"/>
    </location>
</feature>
<dbReference type="GO" id="GO:0005507">
    <property type="term" value="F:copper ion binding"/>
    <property type="evidence" value="ECO:0007669"/>
    <property type="project" value="InterPro"/>
</dbReference>
<dbReference type="SUPFAM" id="SSF49329">
    <property type="entry name" value="Cu,Zn superoxide dismutase-like"/>
    <property type="match status" value="1"/>
</dbReference>
<keyword evidence="7" id="KW-1015">Disulfide bond</keyword>
<evidence type="ECO:0000256" key="9">
    <source>
        <dbReference type="RuleBase" id="RU000393"/>
    </source>
</evidence>
<keyword evidence="4" id="KW-0049">Antioxidant</keyword>
<keyword evidence="10" id="KW-0732">Signal</keyword>
<dbReference type="InterPro" id="IPR018152">
    <property type="entry name" value="SOD_Cu/Zn_BS"/>
</dbReference>
<evidence type="ECO:0000259" key="11">
    <source>
        <dbReference type="Pfam" id="PF00080"/>
    </source>
</evidence>
<keyword evidence="5 9" id="KW-0560">Oxidoreductase</keyword>
<keyword evidence="6 9" id="KW-0186">Copper</keyword>
<dbReference type="Pfam" id="PF00080">
    <property type="entry name" value="Sod_Cu"/>
    <property type="match status" value="1"/>
</dbReference>
<dbReference type="InterPro" id="IPR024134">
    <property type="entry name" value="SOD_Cu/Zn_/chaperone"/>
</dbReference>
<dbReference type="FunFam" id="2.60.40.200:FF:000003">
    <property type="entry name" value="Superoxide dismutase [Cu-Zn], chloroplastic"/>
    <property type="match status" value="1"/>
</dbReference>
<dbReference type="Gene3D" id="2.60.40.200">
    <property type="entry name" value="Superoxide dismutase, copper/zinc binding domain"/>
    <property type="match status" value="1"/>
</dbReference>
<comment type="catalytic activity">
    <reaction evidence="8 9">
        <text>2 superoxide + 2 H(+) = H2O2 + O2</text>
        <dbReference type="Rhea" id="RHEA:20696"/>
        <dbReference type="ChEBI" id="CHEBI:15378"/>
        <dbReference type="ChEBI" id="CHEBI:15379"/>
        <dbReference type="ChEBI" id="CHEBI:16240"/>
        <dbReference type="ChEBI" id="CHEBI:18421"/>
        <dbReference type="EC" id="1.15.1.1"/>
    </reaction>
</comment>
<evidence type="ECO:0000256" key="8">
    <source>
        <dbReference type="ARBA" id="ARBA00049204"/>
    </source>
</evidence>
<evidence type="ECO:0000313" key="12">
    <source>
        <dbReference type="EMBL" id="KIY63877.1"/>
    </source>
</evidence>
<comment type="similarity">
    <text evidence="1 9">Belongs to the Cu-Zn superoxide dismutase family.</text>
</comment>
<dbReference type="EC" id="1.15.1.1" evidence="9"/>
<evidence type="ECO:0000256" key="7">
    <source>
        <dbReference type="ARBA" id="ARBA00023157"/>
    </source>
</evidence>
<dbReference type="AlphaFoldDB" id="A0A0D7B086"/>
<comment type="cofactor">
    <cofactor evidence="9">
        <name>Cu cation</name>
        <dbReference type="ChEBI" id="CHEBI:23378"/>
    </cofactor>
    <text evidence="9">Binds 1 copper ion per subunit.</text>
</comment>
<dbReference type="PANTHER" id="PTHR10003">
    <property type="entry name" value="SUPEROXIDE DISMUTASE CU-ZN -RELATED"/>
    <property type="match status" value="1"/>
</dbReference>
<dbReference type="GO" id="GO:0004784">
    <property type="term" value="F:superoxide dismutase activity"/>
    <property type="evidence" value="ECO:0007669"/>
    <property type="project" value="UniProtKB-EC"/>
</dbReference>
<keyword evidence="13" id="KW-1185">Reference proteome</keyword>
<comment type="cofactor">
    <cofactor evidence="9">
        <name>Zn(2+)</name>
        <dbReference type="ChEBI" id="CHEBI:29105"/>
    </cofactor>
    <text evidence="9">Binds 1 zinc ion per subunit.</text>
</comment>
<dbReference type="STRING" id="1314674.A0A0D7B086"/>
<name>A0A0D7B086_9AGAR</name>
<keyword evidence="2 9" id="KW-0479">Metal-binding</keyword>
<evidence type="ECO:0000256" key="1">
    <source>
        <dbReference type="ARBA" id="ARBA00010457"/>
    </source>
</evidence>
<dbReference type="InterPro" id="IPR001424">
    <property type="entry name" value="SOD_Cu_Zn_dom"/>
</dbReference>
<protein>
    <recommendedName>
        <fullName evidence="9">Superoxide dismutase [Cu-Zn]</fullName>
        <ecNumber evidence="9">1.15.1.1</ecNumber>
    </recommendedName>
</protein>